<feature type="region of interest" description="Disordered" evidence="1">
    <location>
        <begin position="148"/>
        <end position="173"/>
    </location>
</feature>
<dbReference type="SUPFAM" id="SSF46565">
    <property type="entry name" value="Chaperone J-domain"/>
    <property type="match status" value="1"/>
</dbReference>
<evidence type="ECO:0000313" key="3">
    <source>
        <dbReference type="EMBL" id="RWR74876.1"/>
    </source>
</evidence>
<feature type="compositionally biased region" description="Low complexity" evidence="1">
    <location>
        <begin position="151"/>
        <end position="173"/>
    </location>
</feature>
<dbReference type="STRING" id="337451.A0A443N8S2"/>
<sequence length="173" mass="19453">MQAQAYNFLPVSSSSPIRSRSRTTTTTARLRVSAAATSLAAPRTATMYELLSVKESAGPGEIKAAFRKLARKLHPDTCRSSEGEEKKQMTQQFIMAREAYRVLSDPVLREDYDCRLKNGWVLSHKSPMTRKNGFGDWESQLEELMRRSSVRESTSSSWGRRMRAAAASSSQRN</sequence>
<proteinExistence type="predicted"/>
<organism evidence="3 4">
    <name type="scientific">Cinnamomum micranthum f. kanehirae</name>
    <dbReference type="NCBI Taxonomy" id="337451"/>
    <lineage>
        <taxon>Eukaryota</taxon>
        <taxon>Viridiplantae</taxon>
        <taxon>Streptophyta</taxon>
        <taxon>Embryophyta</taxon>
        <taxon>Tracheophyta</taxon>
        <taxon>Spermatophyta</taxon>
        <taxon>Magnoliopsida</taxon>
        <taxon>Magnoliidae</taxon>
        <taxon>Laurales</taxon>
        <taxon>Lauraceae</taxon>
        <taxon>Cinnamomum</taxon>
    </lineage>
</organism>
<name>A0A443N8S2_9MAGN</name>
<keyword evidence="4" id="KW-1185">Reference proteome</keyword>
<dbReference type="AlphaFoldDB" id="A0A443N8S2"/>
<dbReference type="InterPro" id="IPR053232">
    <property type="entry name" value="DnaJ_C/III_chloroplastic"/>
</dbReference>
<dbReference type="PANTHER" id="PTHR45090:SF6">
    <property type="entry name" value="J DOMAIN-CONTAINING PROTEIN"/>
    <property type="match status" value="1"/>
</dbReference>
<evidence type="ECO:0000313" key="4">
    <source>
        <dbReference type="Proteomes" id="UP000283530"/>
    </source>
</evidence>
<dbReference type="PROSITE" id="PS50076">
    <property type="entry name" value="DNAJ_2"/>
    <property type="match status" value="1"/>
</dbReference>
<dbReference type="OrthoDB" id="784706at2759"/>
<dbReference type="Gene3D" id="1.10.287.110">
    <property type="entry name" value="DnaJ domain"/>
    <property type="match status" value="1"/>
</dbReference>
<accession>A0A443N8S2</accession>
<dbReference type="Pfam" id="PF00226">
    <property type="entry name" value="DnaJ"/>
    <property type="match status" value="1"/>
</dbReference>
<evidence type="ECO:0000259" key="2">
    <source>
        <dbReference type="PROSITE" id="PS50076"/>
    </source>
</evidence>
<dbReference type="EMBL" id="QPKB01000001">
    <property type="protein sequence ID" value="RWR74876.1"/>
    <property type="molecule type" value="Genomic_DNA"/>
</dbReference>
<protein>
    <submittedName>
        <fullName evidence="3">Chaperone protein dnaJ 20, chloroplastic-like protein</fullName>
    </submittedName>
</protein>
<dbReference type="SMART" id="SM00271">
    <property type="entry name" value="DnaJ"/>
    <property type="match status" value="1"/>
</dbReference>
<gene>
    <name evidence="3" type="ORF">CKAN_00322900</name>
</gene>
<dbReference type="GO" id="GO:0009507">
    <property type="term" value="C:chloroplast"/>
    <property type="evidence" value="ECO:0007669"/>
    <property type="project" value="TreeGrafter"/>
</dbReference>
<reference evidence="3 4" key="1">
    <citation type="journal article" date="2019" name="Nat. Plants">
        <title>Stout camphor tree genome fills gaps in understanding of flowering plant genome evolution.</title>
        <authorList>
            <person name="Chaw S.M."/>
            <person name="Liu Y.C."/>
            <person name="Wu Y.W."/>
            <person name="Wang H.Y."/>
            <person name="Lin C.I."/>
            <person name="Wu C.S."/>
            <person name="Ke H.M."/>
            <person name="Chang L.Y."/>
            <person name="Hsu C.Y."/>
            <person name="Yang H.T."/>
            <person name="Sudianto E."/>
            <person name="Hsu M.H."/>
            <person name="Wu K.P."/>
            <person name="Wang L.N."/>
            <person name="Leebens-Mack J.H."/>
            <person name="Tsai I.J."/>
        </authorList>
    </citation>
    <scope>NUCLEOTIDE SEQUENCE [LARGE SCALE GENOMIC DNA]</scope>
    <source>
        <strain evidence="4">cv. Chaw 1501</strain>
        <tissue evidence="3">Young leaves</tissue>
    </source>
</reference>
<evidence type="ECO:0000256" key="1">
    <source>
        <dbReference type="SAM" id="MobiDB-lite"/>
    </source>
</evidence>
<feature type="domain" description="J" evidence="2">
    <location>
        <begin position="46"/>
        <end position="116"/>
    </location>
</feature>
<dbReference type="PRINTS" id="PR00625">
    <property type="entry name" value="JDOMAIN"/>
</dbReference>
<dbReference type="Proteomes" id="UP000283530">
    <property type="component" value="Unassembled WGS sequence"/>
</dbReference>
<comment type="caution">
    <text evidence="3">The sequence shown here is derived from an EMBL/GenBank/DDBJ whole genome shotgun (WGS) entry which is preliminary data.</text>
</comment>
<dbReference type="PANTHER" id="PTHR45090">
    <property type="entry name" value="CHAPERONE PROTEIN DNAJ 20 CHLOROPLASTIC"/>
    <property type="match status" value="1"/>
</dbReference>
<dbReference type="CDD" id="cd06257">
    <property type="entry name" value="DnaJ"/>
    <property type="match status" value="1"/>
</dbReference>
<dbReference type="InterPro" id="IPR001623">
    <property type="entry name" value="DnaJ_domain"/>
</dbReference>
<dbReference type="InterPro" id="IPR036869">
    <property type="entry name" value="J_dom_sf"/>
</dbReference>